<dbReference type="RefSeq" id="WP_055426049.1">
    <property type="nucleotide sequence ID" value="NZ_FCOR01000011.1"/>
</dbReference>
<dbReference type="Proteomes" id="UP000182761">
    <property type="component" value="Unassembled WGS sequence"/>
</dbReference>
<evidence type="ECO:0000313" key="1">
    <source>
        <dbReference type="EMBL" id="CVK16867.1"/>
    </source>
</evidence>
<accession>A0A0X3AS04</accession>
<evidence type="ECO:0000313" key="2">
    <source>
        <dbReference type="Proteomes" id="UP000182761"/>
    </source>
</evidence>
<gene>
    <name evidence="1" type="ORF">Ga0061079_11160</name>
</gene>
<keyword evidence="2" id="KW-1185">Reference proteome</keyword>
<dbReference type="AlphaFoldDB" id="A0A0X3AS04"/>
<dbReference type="EMBL" id="FCOR01000011">
    <property type="protein sequence ID" value="CVK16867.1"/>
    <property type="molecule type" value="Genomic_DNA"/>
</dbReference>
<protein>
    <submittedName>
        <fullName evidence="1">Uncharacterized protein</fullName>
    </submittedName>
</protein>
<name>A0A0X3AS04_9FLAO</name>
<proteinExistence type="predicted"/>
<sequence length="74" mass="8682">MTDQIKRIFISLRADRKSAIRVVLATRYNMSVDSVKNMWIYGGKIPAKYQKEVLEILQNELKKQIDEDKKILAK</sequence>
<dbReference type="STRING" id="1586267.GCA_001418685_01733"/>
<organism evidence="1 2">
    <name type="scientific">Apibacter mensalis</name>
    <dbReference type="NCBI Taxonomy" id="1586267"/>
    <lineage>
        <taxon>Bacteria</taxon>
        <taxon>Pseudomonadati</taxon>
        <taxon>Bacteroidota</taxon>
        <taxon>Flavobacteriia</taxon>
        <taxon>Flavobacteriales</taxon>
        <taxon>Weeksellaceae</taxon>
        <taxon>Apibacter</taxon>
    </lineage>
</organism>
<reference evidence="1 2" key="1">
    <citation type="submission" date="2016-01" db="EMBL/GenBank/DDBJ databases">
        <authorList>
            <person name="McClelland M."/>
            <person name="Jain A."/>
            <person name="Saraogi P."/>
            <person name="Mendelson R."/>
            <person name="Westerman R."/>
            <person name="SanMiguel P."/>
            <person name="Csonka L."/>
        </authorList>
    </citation>
    <scope>NUCLEOTIDE SEQUENCE [LARGE SCALE GENOMIC DNA]</scope>
    <source>
        <strain evidence="1 2">R-53146</strain>
    </source>
</reference>